<protein>
    <submittedName>
        <fullName evidence="3">Uncharacterized protein</fullName>
    </submittedName>
</protein>
<dbReference type="EMBL" id="AMZH03001147">
    <property type="protein sequence ID" value="RRT80411.1"/>
    <property type="molecule type" value="Genomic_DNA"/>
</dbReference>
<evidence type="ECO:0000256" key="2">
    <source>
        <dbReference type="SAM" id="SignalP"/>
    </source>
</evidence>
<evidence type="ECO:0000313" key="4">
    <source>
        <dbReference type="Proteomes" id="UP000287651"/>
    </source>
</evidence>
<evidence type="ECO:0000313" key="3">
    <source>
        <dbReference type="EMBL" id="RRT80411.1"/>
    </source>
</evidence>
<name>A0A427AW10_ENSVE</name>
<keyword evidence="2" id="KW-0732">Signal</keyword>
<organism evidence="3 4">
    <name type="scientific">Ensete ventricosum</name>
    <name type="common">Abyssinian banana</name>
    <name type="synonym">Musa ensete</name>
    <dbReference type="NCBI Taxonomy" id="4639"/>
    <lineage>
        <taxon>Eukaryota</taxon>
        <taxon>Viridiplantae</taxon>
        <taxon>Streptophyta</taxon>
        <taxon>Embryophyta</taxon>
        <taxon>Tracheophyta</taxon>
        <taxon>Spermatophyta</taxon>
        <taxon>Magnoliopsida</taxon>
        <taxon>Liliopsida</taxon>
        <taxon>Zingiberales</taxon>
        <taxon>Musaceae</taxon>
        <taxon>Ensete</taxon>
    </lineage>
</organism>
<proteinExistence type="predicted"/>
<comment type="caution">
    <text evidence="3">The sequence shown here is derived from an EMBL/GenBank/DDBJ whole genome shotgun (WGS) entry which is preliminary data.</text>
</comment>
<reference evidence="3 4" key="1">
    <citation type="journal article" date="2014" name="Agronomy (Basel)">
        <title>A Draft Genome Sequence for Ensete ventricosum, the Drought-Tolerant Tree Against Hunger.</title>
        <authorList>
            <person name="Harrison J."/>
            <person name="Moore K.A."/>
            <person name="Paszkiewicz K."/>
            <person name="Jones T."/>
            <person name="Grant M."/>
            <person name="Ambacheew D."/>
            <person name="Muzemil S."/>
            <person name="Studholme D.J."/>
        </authorList>
    </citation>
    <scope>NUCLEOTIDE SEQUENCE [LARGE SCALE GENOMIC DNA]</scope>
</reference>
<feature type="region of interest" description="Disordered" evidence="1">
    <location>
        <begin position="21"/>
        <end position="121"/>
    </location>
</feature>
<feature type="signal peptide" evidence="2">
    <location>
        <begin position="1"/>
        <end position="18"/>
    </location>
</feature>
<feature type="compositionally biased region" description="Basic and acidic residues" evidence="1">
    <location>
        <begin position="60"/>
        <end position="89"/>
    </location>
</feature>
<feature type="chain" id="PRO_5019430399" evidence="2">
    <location>
        <begin position="19"/>
        <end position="245"/>
    </location>
</feature>
<dbReference type="Proteomes" id="UP000287651">
    <property type="component" value="Unassembled WGS sequence"/>
</dbReference>
<dbReference type="AlphaFoldDB" id="A0A427AW10"/>
<evidence type="ECO:0000256" key="1">
    <source>
        <dbReference type="SAM" id="MobiDB-lite"/>
    </source>
</evidence>
<sequence length="245" mass="27845">MYIPVLASFLLKLLGSHARRLESPHPQLDPRSLDSQSATDKAKKEPILDQKPHKNRKKQKEKENGRPRSKEEARAEAKGGEGREGERGRWGARAGGGERGEEAVDEEAAEMERRSRPQKRHRWSRSLQLLDAMFPPLTPRLFGLRSFGFASSAVGVKQRDKTLNYGDGLFLEAQTPNRILRAQTRTITQFAEMILSTVSSLNNKQYDSDREHIVANEKAQKTNYNWRCRESNGGVALPYELHPRC</sequence>
<gene>
    <name evidence="3" type="ORF">B296_00000648</name>
</gene>
<accession>A0A427AW10</accession>
<feature type="compositionally biased region" description="Basic and acidic residues" evidence="1">
    <location>
        <begin position="40"/>
        <end position="52"/>
    </location>
</feature>